<gene>
    <name evidence="5" type="ORF">NOV72_03003</name>
</gene>
<dbReference type="InterPro" id="IPR025110">
    <property type="entry name" value="AMP-bd_C"/>
</dbReference>
<feature type="domain" description="AMP-binding enzyme C-terminal" evidence="4">
    <location>
        <begin position="415"/>
        <end position="490"/>
    </location>
</feature>
<dbReference type="Gene3D" id="3.30.300.30">
    <property type="match status" value="1"/>
</dbReference>
<evidence type="ECO:0000259" key="3">
    <source>
        <dbReference type="Pfam" id="PF00501"/>
    </source>
</evidence>
<dbReference type="Gene3D" id="3.40.50.12780">
    <property type="entry name" value="N-terminal domain of ligase-like"/>
    <property type="match status" value="1"/>
</dbReference>
<sequence length="499" mass="54558">MNIISLFDHHVRQQPDKAFLRHAGRTYTYAQTDDLARRAATFYARHGIAAGDRVAMMCFNTPGFVIAMLGAWRLGAVVVPVNHKLQAPEIDYVLAHASVKMAIFDGALAPVVGRLAYRTPKFGTDSELAGHPCFDTLIAREAPFDGPPPADDSVAEVLYTSGTTGKPKGCLHSHRTACHAAETAVKGASMKPDERTLIAMPLWHSSPLNNWFLGTLHVGGTVVLLREYHPQAFLQAVQDERATLYFGAPVSYLLPLQMNLDIAAFDLSSMRAWIYGGGPIGADTARRLMAAYRSECFYQMFGMTETGPAGTVLYPREQIAKAGSIGRVCTPGSEMRVVREDGLEARSGEVGEIWLRCDSLMLGYLDAPEATAQAIADGWYRTGDLVRVDADGYLFVVDRCKDMIVTGGENVYSKEVEDVLIEHPAIRDVAVVGRPHPEWGETVVAFVVPAEGSSIDTDAINTFLSTRLAKYKIPREYIARELLPRTPTGKLAKPALRMG</sequence>
<dbReference type="InterPro" id="IPR020845">
    <property type="entry name" value="AMP-binding_CS"/>
</dbReference>
<comment type="similarity">
    <text evidence="1">Belongs to the ATP-dependent AMP-binding enzyme family.</text>
</comment>
<dbReference type="Pfam" id="PF00501">
    <property type="entry name" value="AMP-binding"/>
    <property type="match status" value="1"/>
</dbReference>
<evidence type="ECO:0000313" key="5">
    <source>
        <dbReference type="EMBL" id="SPB15797.1"/>
    </source>
</evidence>
<dbReference type="InterPro" id="IPR045851">
    <property type="entry name" value="AMP-bd_C_sf"/>
</dbReference>
<dbReference type="AlphaFoldDB" id="A0A2U3I6M3"/>
<dbReference type="PANTHER" id="PTHR43767">
    <property type="entry name" value="LONG-CHAIN-FATTY-ACID--COA LIGASE"/>
    <property type="match status" value="1"/>
</dbReference>
<dbReference type="FunFam" id="3.30.300.30:FF:000008">
    <property type="entry name" value="2,3-dihydroxybenzoate-AMP ligase"/>
    <property type="match status" value="1"/>
</dbReference>
<feature type="domain" description="AMP-dependent synthetase/ligase" evidence="3">
    <location>
        <begin position="7"/>
        <end position="365"/>
    </location>
</feature>
<evidence type="ECO:0000256" key="1">
    <source>
        <dbReference type="ARBA" id="ARBA00006432"/>
    </source>
</evidence>
<organism evidence="5 6">
    <name type="scientific">Caballeronia novacaledonica</name>
    <dbReference type="NCBI Taxonomy" id="1544861"/>
    <lineage>
        <taxon>Bacteria</taxon>
        <taxon>Pseudomonadati</taxon>
        <taxon>Pseudomonadota</taxon>
        <taxon>Betaproteobacteria</taxon>
        <taxon>Burkholderiales</taxon>
        <taxon>Burkholderiaceae</taxon>
        <taxon>Caballeronia</taxon>
    </lineage>
</organism>
<dbReference type="GO" id="GO:0016878">
    <property type="term" value="F:acid-thiol ligase activity"/>
    <property type="evidence" value="ECO:0007669"/>
    <property type="project" value="UniProtKB-ARBA"/>
</dbReference>
<name>A0A2U3I6M3_9BURK</name>
<dbReference type="Pfam" id="PF13193">
    <property type="entry name" value="AMP-binding_C"/>
    <property type="match status" value="1"/>
</dbReference>
<dbReference type="PANTHER" id="PTHR43767:SF1">
    <property type="entry name" value="NONRIBOSOMAL PEPTIDE SYNTHASE PES1 (EUROFUNG)-RELATED"/>
    <property type="match status" value="1"/>
</dbReference>
<dbReference type="RefSeq" id="WP_106855420.1">
    <property type="nucleotide sequence ID" value="NZ_OGTP01000009.1"/>
</dbReference>
<dbReference type="SUPFAM" id="SSF56801">
    <property type="entry name" value="Acetyl-CoA synthetase-like"/>
    <property type="match status" value="1"/>
</dbReference>
<evidence type="ECO:0000259" key="4">
    <source>
        <dbReference type="Pfam" id="PF13193"/>
    </source>
</evidence>
<reference evidence="6" key="1">
    <citation type="submission" date="2018-01" db="EMBL/GenBank/DDBJ databases">
        <authorList>
            <person name="Peeters C."/>
        </authorList>
    </citation>
    <scope>NUCLEOTIDE SEQUENCE [LARGE SCALE GENOMIC DNA]</scope>
</reference>
<keyword evidence="6" id="KW-1185">Reference proteome</keyword>
<keyword evidence="2" id="KW-0436">Ligase</keyword>
<dbReference type="InterPro" id="IPR042099">
    <property type="entry name" value="ANL_N_sf"/>
</dbReference>
<dbReference type="InterPro" id="IPR000873">
    <property type="entry name" value="AMP-dep_synth/lig_dom"/>
</dbReference>
<protein>
    <submittedName>
        <fullName evidence="5">Feruloyl-CoA synthetase</fullName>
    </submittedName>
</protein>
<accession>A0A2U3I6M3</accession>
<evidence type="ECO:0000256" key="2">
    <source>
        <dbReference type="ARBA" id="ARBA00022598"/>
    </source>
</evidence>
<dbReference type="Proteomes" id="UP000238169">
    <property type="component" value="Unassembled WGS sequence"/>
</dbReference>
<evidence type="ECO:0000313" key="6">
    <source>
        <dbReference type="Proteomes" id="UP000238169"/>
    </source>
</evidence>
<proteinExistence type="inferred from homology"/>
<dbReference type="OrthoDB" id="9766486at2"/>
<dbReference type="PROSITE" id="PS00455">
    <property type="entry name" value="AMP_BINDING"/>
    <property type="match status" value="1"/>
</dbReference>
<dbReference type="EMBL" id="OGTP01000009">
    <property type="protein sequence ID" value="SPB15797.1"/>
    <property type="molecule type" value="Genomic_DNA"/>
</dbReference>
<dbReference type="InterPro" id="IPR050237">
    <property type="entry name" value="ATP-dep_AMP-bd_enzyme"/>
</dbReference>